<evidence type="ECO:0000313" key="3">
    <source>
        <dbReference type="Proteomes" id="UP000593565"/>
    </source>
</evidence>
<dbReference type="SUPFAM" id="SSF53300">
    <property type="entry name" value="vWA-like"/>
    <property type="match status" value="1"/>
</dbReference>
<dbReference type="PANTHER" id="PTHR24020:SF20">
    <property type="entry name" value="PH DOMAIN-CONTAINING PROTEIN"/>
    <property type="match status" value="1"/>
</dbReference>
<dbReference type="Gene3D" id="2.130.10.130">
    <property type="entry name" value="Integrin alpha, N-terminal"/>
    <property type="match status" value="1"/>
</dbReference>
<dbReference type="EMBL" id="JAAGNN010000130">
    <property type="protein sequence ID" value="KAF4070119.1"/>
    <property type="molecule type" value="Genomic_DNA"/>
</dbReference>
<dbReference type="AlphaFoldDB" id="A0A7J5ZK00"/>
<dbReference type="PANTHER" id="PTHR24020">
    <property type="entry name" value="COLLAGEN ALPHA"/>
    <property type="match status" value="1"/>
</dbReference>
<sequence>MEKLRLLNNRHVSLWHVYNALLLIVPSVCFNLNTEQPRIFKSPSGTSAFGYRVCHFGSGSVLVTDPLYNNGTGSVYRCVYQDGQCVKLPIEVQSDGAFGLSLACTEHRAMVCSPRVQQECEGFHYLHGVCVELNVSLTHTHSHKPVFQECQAIPPLDAVILFDDSQSIAAEDFNKMTSFIKKVISSFITNPRAQVAVAKFSSRVSAVFHFENFAADRNADSLMNGVSQSKGNTYTPSAIRYVLDEMFQEKVGMRSNSQKLLVVVTDGKSNDENDNFNSVISLANKTGVTRFAIGVGKEYSREELEQIATEPRYVFETPSFSSLASIVSQLTERIFSIE</sequence>
<dbReference type="InterPro" id="IPR002035">
    <property type="entry name" value="VWF_A"/>
</dbReference>
<dbReference type="PROSITE" id="PS50234">
    <property type="entry name" value="VWFA"/>
    <property type="match status" value="1"/>
</dbReference>
<dbReference type="Pfam" id="PF00092">
    <property type="entry name" value="VWA"/>
    <property type="match status" value="1"/>
</dbReference>
<dbReference type="PRINTS" id="PR00453">
    <property type="entry name" value="VWFADOMAIN"/>
</dbReference>
<reference evidence="2 3" key="1">
    <citation type="submission" date="2020-02" db="EMBL/GenBank/DDBJ databases">
        <title>A chromosome-scale genome assembly of the black bullhead catfish (Ameiurus melas).</title>
        <authorList>
            <person name="Wen M."/>
            <person name="Zham M."/>
            <person name="Cabau C."/>
            <person name="Klopp C."/>
            <person name="Donnadieu C."/>
            <person name="Roques C."/>
            <person name="Bouchez O."/>
            <person name="Lampietro C."/>
            <person name="Jouanno E."/>
            <person name="Herpin A."/>
            <person name="Louis A."/>
            <person name="Berthelot C."/>
            <person name="Parey E."/>
            <person name="Roest-Crollius H."/>
            <person name="Braasch I."/>
            <person name="Postlethwait J."/>
            <person name="Robinson-Rechavi M."/>
            <person name="Echchiki A."/>
            <person name="Begum T."/>
            <person name="Montfort J."/>
            <person name="Schartl M."/>
            <person name="Bobe J."/>
            <person name="Guiguen Y."/>
        </authorList>
    </citation>
    <scope>NUCLEOTIDE SEQUENCE [LARGE SCALE GENOMIC DNA]</scope>
    <source>
        <strain evidence="2">M_S1</strain>
        <tissue evidence="2">Blood</tissue>
    </source>
</reference>
<dbReference type="InterPro" id="IPR036465">
    <property type="entry name" value="vWFA_dom_sf"/>
</dbReference>
<protein>
    <recommendedName>
        <fullName evidence="1">VWFA domain-containing protein</fullName>
    </recommendedName>
</protein>
<gene>
    <name evidence="2" type="ORF">AMELA_G00298170</name>
</gene>
<accession>A0A7J5ZK00</accession>
<evidence type="ECO:0000259" key="1">
    <source>
        <dbReference type="PROSITE" id="PS50234"/>
    </source>
</evidence>
<organism evidence="2 3">
    <name type="scientific">Ameiurus melas</name>
    <name type="common">Black bullhead</name>
    <name type="synonym">Silurus melas</name>
    <dbReference type="NCBI Taxonomy" id="219545"/>
    <lineage>
        <taxon>Eukaryota</taxon>
        <taxon>Metazoa</taxon>
        <taxon>Chordata</taxon>
        <taxon>Craniata</taxon>
        <taxon>Vertebrata</taxon>
        <taxon>Euteleostomi</taxon>
        <taxon>Actinopterygii</taxon>
        <taxon>Neopterygii</taxon>
        <taxon>Teleostei</taxon>
        <taxon>Ostariophysi</taxon>
        <taxon>Siluriformes</taxon>
        <taxon>Ictaluridae</taxon>
        <taxon>Ameiurus</taxon>
    </lineage>
</organism>
<dbReference type="Gene3D" id="3.40.50.410">
    <property type="entry name" value="von Willebrand factor, type A domain"/>
    <property type="match status" value="1"/>
</dbReference>
<proteinExistence type="predicted"/>
<evidence type="ECO:0000313" key="2">
    <source>
        <dbReference type="EMBL" id="KAF4070119.1"/>
    </source>
</evidence>
<feature type="domain" description="VWFA" evidence="1">
    <location>
        <begin position="157"/>
        <end position="330"/>
    </location>
</feature>
<comment type="caution">
    <text evidence="2">The sequence shown here is derived from an EMBL/GenBank/DDBJ whole genome shotgun (WGS) entry which is preliminary data.</text>
</comment>
<name>A0A7J5ZK00_AMEME</name>
<dbReference type="InterPro" id="IPR028994">
    <property type="entry name" value="Integrin_alpha_N"/>
</dbReference>
<dbReference type="InterPro" id="IPR050525">
    <property type="entry name" value="ECM_Assembly_Org"/>
</dbReference>
<feature type="non-terminal residue" evidence="2">
    <location>
        <position position="1"/>
    </location>
</feature>
<dbReference type="Proteomes" id="UP000593565">
    <property type="component" value="Unassembled WGS sequence"/>
</dbReference>
<dbReference type="SMART" id="SM00327">
    <property type="entry name" value="VWA"/>
    <property type="match status" value="1"/>
</dbReference>
<keyword evidence="3" id="KW-1185">Reference proteome</keyword>